<dbReference type="OrthoDB" id="414945at2759"/>
<keyword evidence="2" id="KW-1185">Reference proteome</keyword>
<sequence length="141" mass="15842">MTIPTNLDGHPRPIPFLNHIRYTYLMYRLLGLPSKSTLVALRLRPLCQTLLRYLVASVLIPRSVSEAFEALQNPQYKAAMQEEMDALERNDADYSGSKSDKRSMSGLCIFYGSHLLSWKSKKQAIVSRSSAEALSHGSGHM</sequence>
<protein>
    <submittedName>
        <fullName evidence="1">Uncharacterized protein</fullName>
    </submittedName>
</protein>
<accession>A0A7J0FHY1</accession>
<dbReference type="PANTHER" id="PTHR11439">
    <property type="entry name" value="GAG-POL-RELATED RETROTRANSPOSON"/>
    <property type="match status" value="1"/>
</dbReference>
<evidence type="ECO:0000313" key="1">
    <source>
        <dbReference type="EMBL" id="GFY97789.1"/>
    </source>
</evidence>
<dbReference type="PANTHER" id="PTHR11439:SF463">
    <property type="entry name" value="REVERSE TRANSCRIPTASE TY1_COPIA-TYPE DOMAIN-CONTAINING PROTEIN"/>
    <property type="match status" value="1"/>
</dbReference>
<gene>
    <name evidence="1" type="ORF">Acr_12g0003300</name>
</gene>
<dbReference type="Proteomes" id="UP000585474">
    <property type="component" value="Unassembled WGS sequence"/>
</dbReference>
<comment type="caution">
    <text evidence="1">The sequence shown here is derived from an EMBL/GenBank/DDBJ whole genome shotgun (WGS) entry which is preliminary data.</text>
</comment>
<organism evidence="1 2">
    <name type="scientific">Actinidia rufa</name>
    <dbReference type="NCBI Taxonomy" id="165716"/>
    <lineage>
        <taxon>Eukaryota</taxon>
        <taxon>Viridiplantae</taxon>
        <taxon>Streptophyta</taxon>
        <taxon>Embryophyta</taxon>
        <taxon>Tracheophyta</taxon>
        <taxon>Spermatophyta</taxon>
        <taxon>Magnoliopsida</taxon>
        <taxon>eudicotyledons</taxon>
        <taxon>Gunneridae</taxon>
        <taxon>Pentapetalae</taxon>
        <taxon>asterids</taxon>
        <taxon>Ericales</taxon>
        <taxon>Actinidiaceae</taxon>
        <taxon>Actinidia</taxon>
    </lineage>
</organism>
<evidence type="ECO:0000313" key="2">
    <source>
        <dbReference type="Proteomes" id="UP000585474"/>
    </source>
</evidence>
<reference evidence="1 2" key="1">
    <citation type="submission" date="2019-07" db="EMBL/GenBank/DDBJ databases">
        <title>De Novo Assembly of kiwifruit Actinidia rufa.</title>
        <authorList>
            <person name="Sugita-Konishi S."/>
            <person name="Sato K."/>
            <person name="Mori E."/>
            <person name="Abe Y."/>
            <person name="Kisaki G."/>
            <person name="Hamano K."/>
            <person name="Suezawa K."/>
            <person name="Otani M."/>
            <person name="Fukuda T."/>
            <person name="Manabe T."/>
            <person name="Gomi K."/>
            <person name="Tabuchi M."/>
            <person name="Akimitsu K."/>
            <person name="Kataoka I."/>
        </authorList>
    </citation>
    <scope>NUCLEOTIDE SEQUENCE [LARGE SCALE GENOMIC DNA]</scope>
    <source>
        <strain evidence="2">cv. Fuchu</strain>
    </source>
</reference>
<proteinExistence type="predicted"/>
<dbReference type="EMBL" id="BJWL01000012">
    <property type="protein sequence ID" value="GFY97789.1"/>
    <property type="molecule type" value="Genomic_DNA"/>
</dbReference>
<name>A0A7J0FHY1_9ERIC</name>
<dbReference type="AlphaFoldDB" id="A0A7J0FHY1"/>